<dbReference type="Pfam" id="PF13883">
    <property type="entry name" value="CREG_beta-barrel"/>
    <property type="match status" value="1"/>
</dbReference>
<dbReference type="Proteomes" id="UP001493153">
    <property type="component" value="Chromosome"/>
</dbReference>
<dbReference type="PANTHER" id="PTHR13343">
    <property type="entry name" value="CREG1 PROTEIN"/>
    <property type="match status" value="1"/>
</dbReference>
<dbReference type="InterPro" id="IPR012349">
    <property type="entry name" value="Split_barrel_FMN-bd"/>
</dbReference>
<dbReference type="PANTHER" id="PTHR13343:SF17">
    <property type="entry name" value="CELLULAR REPRESSOR OF E1A-STIMULATED GENES, ISOFORM A"/>
    <property type="match status" value="1"/>
</dbReference>
<evidence type="ECO:0000313" key="3">
    <source>
        <dbReference type="Proteomes" id="UP001493153"/>
    </source>
</evidence>
<dbReference type="InterPro" id="IPR055343">
    <property type="entry name" value="CREG_beta-barrel"/>
</dbReference>
<evidence type="ECO:0000313" key="2">
    <source>
        <dbReference type="EMBL" id="WXK40533.1"/>
    </source>
</evidence>
<organism evidence="2 3">
    <name type="scientific">Mycetohabitans rhizoxinica</name>
    <dbReference type="NCBI Taxonomy" id="412963"/>
    <lineage>
        <taxon>Bacteria</taxon>
        <taxon>Pseudomonadati</taxon>
        <taxon>Pseudomonadota</taxon>
        <taxon>Betaproteobacteria</taxon>
        <taxon>Burkholderiales</taxon>
        <taxon>Burkholderiaceae</taxon>
        <taxon>Mycetohabitans</taxon>
    </lineage>
</organism>
<gene>
    <name evidence="2" type="ORF">IHE29_15220</name>
</gene>
<accession>A0ABZ2Q038</accession>
<dbReference type="SUPFAM" id="SSF50475">
    <property type="entry name" value="FMN-binding split barrel"/>
    <property type="match status" value="1"/>
</dbReference>
<keyword evidence="3" id="KW-1185">Reference proteome</keyword>
<evidence type="ECO:0000259" key="1">
    <source>
        <dbReference type="Pfam" id="PF13883"/>
    </source>
</evidence>
<protein>
    <submittedName>
        <fullName evidence="2">Pyridoxamine 5'-phosphate oxidase family protein</fullName>
    </submittedName>
</protein>
<sequence length="219" mass="24181">MNIPVTAPIQLLHAQSVGMLATHARQPAGFPFPTVLPYAPDAHHCPVVLVSRLAEHTRNLVADSRAGFLVYDPALDVSNTERVTIVGRFEPTDEAGGTLARRYLRYHPEAERYLALGDFVFYLLRPQRIRYIGGFGAMGWLDAAQWDGFPALAEHEEQALIDALTPGDAAARGFRLLGVDRFGADWVQHGRRARVALNEPQNDLETLHAALAAELRRLG</sequence>
<name>A0ABZ2Q038_9BURK</name>
<dbReference type="EMBL" id="CP062176">
    <property type="protein sequence ID" value="WXK40533.1"/>
    <property type="molecule type" value="Genomic_DNA"/>
</dbReference>
<dbReference type="RefSeq" id="WP_013436516.1">
    <property type="nucleotide sequence ID" value="NZ_CP062176.1"/>
</dbReference>
<dbReference type="Gene3D" id="2.30.110.10">
    <property type="entry name" value="Electron Transport, Fmn-binding Protein, Chain A"/>
    <property type="match status" value="1"/>
</dbReference>
<reference evidence="2 3" key="1">
    <citation type="submission" date="2020-09" db="EMBL/GenBank/DDBJ databases">
        <title>Genome sequences of Mycetohabitans spp.</title>
        <authorList>
            <person name="Carter M.E."/>
            <person name="Carpenter S.C.D."/>
            <person name="Bogdanove A.J."/>
        </authorList>
    </citation>
    <scope>NUCLEOTIDE SEQUENCE [LARGE SCALE GENOMIC DNA]</scope>
    <source>
        <strain evidence="2 3">B12</strain>
    </source>
</reference>
<proteinExistence type="predicted"/>
<feature type="domain" description="CREG-like beta-barrel" evidence="1">
    <location>
        <begin position="10"/>
        <end position="146"/>
    </location>
</feature>